<reference evidence="1" key="1">
    <citation type="submission" date="2018-11" db="EMBL/GenBank/DDBJ databases">
        <title>The sequence and de novo assembly of Larimichthys crocea genome using PacBio and Hi-C technologies.</title>
        <authorList>
            <person name="Xu P."/>
            <person name="Chen B."/>
            <person name="Zhou Z."/>
            <person name="Ke Q."/>
            <person name="Wu Y."/>
            <person name="Bai H."/>
            <person name="Pu F."/>
        </authorList>
    </citation>
    <scope>NUCLEOTIDE SEQUENCE</scope>
    <source>
        <tissue evidence="1">Muscle</tissue>
    </source>
</reference>
<keyword evidence="2" id="KW-1185">Reference proteome</keyword>
<name>A0ACD3R6Z4_LARCR</name>
<organism evidence="1 2">
    <name type="scientific">Larimichthys crocea</name>
    <name type="common">Large yellow croaker</name>
    <name type="synonym">Pseudosciaena crocea</name>
    <dbReference type="NCBI Taxonomy" id="215358"/>
    <lineage>
        <taxon>Eukaryota</taxon>
        <taxon>Metazoa</taxon>
        <taxon>Chordata</taxon>
        <taxon>Craniata</taxon>
        <taxon>Vertebrata</taxon>
        <taxon>Euteleostomi</taxon>
        <taxon>Actinopterygii</taxon>
        <taxon>Neopterygii</taxon>
        <taxon>Teleostei</taxon>
        <taxon>Neoteleostei</taxon>
        <taxon>Acanthomorphata</taxon>
        <taxon>Eupercaria</taxon>
        <taxon>Sciaenidae</taxon>
        <taxon>Larimichthys</taxon>
    </lineage>
</organism>
<dbReference type="Proteomes" id="UP000793456">
    <property type="component" value="Chromosome IX"/>
</dbReference>
<accession>A0ACD3R6Z4</accession>
<comment type="caution">
    <text evidence="1">The sequence shown here is derived from an EMBL/GenBank/DDBJ whole genome shotgun (WGS) entry which is preliminary data.</text>
</comment>
<dbReference type="EMBL" id="CM011682">
    <property type="protein sequence ID" value="TMS15138.1"/>
    <property type="molecule type" value="Genomic_DNA"/>
</dbReference>
<gene>
    <name evidence="1" type="ORF">E3U43_021600</name>
</gene>
<evidence type="ECO:0000313" key="1">
    <source>
        <dbReference type="EMBL" id="TMS15138.1"/>
    </source>
</evidence>
<proteinExistence type="predicted"/>
<protein>
    <submittedName>
        <fullName evidence="1">Uncharacterized protein</fullName>
    </submittedName>
</protein>
<sequence length="994" mass="106530">MCEQEQLASDLDRALSLSQLGSLGASRKLASGSKLDKSKGKSAESRMKERGVHSSAKGGKHKIAAKASASSDTVRKMKGQKKTALFSPMRSELSSCSNNSDSEEHNSARGGWPPLSGTRSHGNVTRKRRSASSPTSLLSSQSKSQKKHKHLSLLLEEAGLSSSDDSFDQETSEDDDEDNEDESDSDDDDGGCEESGLGLLARFAASALPVSSTPLSSLLHDGKHRSRQSTLGSSECEWSDSGSDLRLRKFPSLLHGKRSAPELPLLPPATRRIDQTSPTKRDEALPIKCKPLPKPRPSPRSPRRFSFDLPTSSGVGGFSEDEGWTRRRSERIFLHDASTSASQTSVPASVSSSQSSSSSSSSSSAPPLTPKPASRPKPAPPTREGKDVVKKKKSKDSPLPVSPSTLCGPITDGPVPLSLSPTRKSQPKAKTKAREPSRGAVSRLMESMAADEDFEPNQDSSFSEDELLPPRSNSVSERSSTPAPVQCVLDKDSLVDGLRVLIPMDDQLLYAGHVNTVHSPDIYSVVVEGERGNRPHIYCLEQLLQEAIIDVKPPSVRYLPEGTRIAAYWSQQYRCLYPGTVVNGSSDIDENDDLITVEFDDGDTGRIPLSHIRLLPPDYKIHCAEPSPALLVASCSRRRVRKCSKEGKETGTKPEDSTPKIKGKPGRKPKPKPETSMNPDGREKADPPSSSAQPAERPQAPAKPSQDRTSSAQKAAQEKPRPASRPTMGTQAKPGRKSSTTSPASSPTLPNPVPRKTSSSQPPAPKPSRSLPPSLYPSTYGKVLTVDLYSEPNLSSYNNQRRERENTSSVSPTTNRPMSRPSMATSSTAPKSSASTSTPRPTSASTPKTKSSSDHHSSSRTSLSSGIIQSPISRMSTSKPSSSLAPRPSSSSLSSSSSSSTPRPKLKMPSDQLSSSSRPSPISRPKPSSGQTDVGSVVRRKPLSAEPLVKLDHEGVTSPKTKKTKALMLLEGRGVRRDHTPIATATANQKPAKG</sequence>
<evidence type="ECO:0000313" key="2">
    <source>
        <dbReference type="Proteomes" id="UP000793456"/>
    </source>
</evidence>